<reference evidence="1 2" key="2">
    <citation type="journal article" date="2022" name="Mol. Ecol. Resour.">
        <title>The genomes of chicory, endive, great burdock and yacon provide insights into Asteraceae paleo-polyploidization history and plant inulin production.</title>
        <authorList>
            <person name="Fan W."/>
            <person name="Wang S."/>
            <person name="Wang H."/>
            <person name="Wang A."/>
            <person name="Jiang F."/>
            <person name="Liu H."/>
            <person name="Zhao H."/>
            <person name="Xu D."/>
            <person name="Zhang Y."/>
        </authorList>
    </citation>
    <scope>NUCLEOTIDE SEQUENCE [LARGE SCALE GENOMIC DNA]</scope>
    <source>
        <strain evidence="2">cv. Punajuju</strain>
        <tissue evidence="1">Leaves</tissue>
    </source>
</reference>
<keyword evidence="2" id="KW-1185">Reference proteome</keyword>
<dbReference type="Proteomes" id="UP001055811">
    <property type="component" value="Linkage Group LG05"/>
</dbReference>
<dbReference type="EMBL" id="CM042013">
    <property type="protein sequence ID" value="KAI3737176.1"/>
    <property type="molecule type" value="Genomic_DNA"/>
</dbReference>
<accession>A0ACB9CSD0</accession>
<sequence length="69" mass="7937">MMLLVSVLDSFCDQLFRGNMITLSFKDDECTSDELEVTNDEFLKENMVDLESDYTIDDEELGEALPDTF</sequence>
<organism evidence="1 2">
    <name type="scientific">Cichorium intybus</name>
    <name type="common">Chicory</name>
    <dbReference type="NCBI Taxonomy" id="13427"/>
    <lineage>
        <taxon>Eukaryota</taxon>
        <taxon>Viridiplantae</taxon>
        <taxon>Streptophyta</taxon>
        <taxon>Embryophyta</taxon>
        <taxon>Tracheophyta</taxon>
        <taxon>Spermatophyta</taxon>
        <taxon>Magnoliopsida</taxon>
        <taxon>eudicotyledons</taxon>
        <taxon>Gunneridae</taxon>
        <taxon>Pentapetalae</taxon>
        <taxon>asterids</taxon>
        <taxon>campanulids</taxon>
        <taxon>Asterales</taxon>
        <taxon>Asteraceae</taxon>
        <taxon>Cichorioideae</taxon>
        <taxon>Cichorieae</taxon>
        <taxon>Cichoriinae</taxon>
        <taxon>Cichorium</taxon>
    </lineage>
</organism>
<proteinExistence type="predicted"/>
<evidence type="ECO:0000313" key="2">
    <source>
        <dbReference type="Proteomes" id="UP001055811"/>
    </source>
</evidence>
<comment type="caution">
    <text evidence="1">The sequence shown here is derived from an EMBL/GenBank/DDBJ whole genome shotgun (WGS) entry which is preliminary data.</text>
</comment>
<evidence type="ECO:0000313" key="1">
    <source>
        <dbReference type="EMBL" id="KAI3737176.1"/>
    </source>
</evidence>
<name>A0ACB9CSD0_CICIN</name>
<gene>
    <name evidence="1" type="ORF">L2E82_27171</name>
</gene>
<protein>
    <submittedName>
        <fullName evidence="1">Uncharacterized protein</fullName>
    </submittedName>
</protein>
<reference evidence="2" key="1">
    <citation type="journal article" date="2022" name="Mol. Ecol. Resour.">
        <title>The genomes of chicory, endive, great burdock and yacon provide insights into Asteraceae palaeo-polyploidization history and plant inulin production.</title>
        <authorList>
            <person name="Fan W."/>
            <person name="Wang S."/>
            <person name="Wang H."/>
            <person name="Wang A."/>
            <person name="Jiang F."/>
            <person name="Liu H."/>
            <person name="Zhao H."/>
            <person name="Xu D."/>
            <person name="Zhang Y."/>
        </authorList>
    </citation>
    <scope>NUCLEOTIDE SEQUENCE [LARGE SCALE GENOMIC DNA]</scope>
    <source>
        <strain evidence="2">cv. Punajuju</strain>
    </source>
</reference>